<feature type="compositionally biased region" description="Basic residues" evidence="8">
    <location>
        <begin position="297"/>
        <end position="306"/>
    </location>
</feature>
<dbReference type="AlphaFoldDB" id="A0A9N9KMB8"/>
<evidence type="ECO:0000256" key="3">
    <source>
        <dbReference type="ARBA" id="ARBA00022552"/>
    </source>
</evidence>
<evidence type="ECO:0000259" key="9">
    <source>
        <dbReference type="PROSITE" id="PS50174"/>
    </source>
</evidence>
<protein>
    <recommendedName>
        <fullName evidence="6">PinX1-related protein 1</fullName>
    </recommendedName>
</protein>
<evidence type="ECO:0000313" key="11">
    <source>
        <dbReference type="Proteomes" id="UP000696280"/>
    </source>
</evidence>
<feature type="compositionally biased region" description="Low complexity" evidence="8">
    <location>
        <begin position="161"/>
        <end position="171"/>
    </location>
</feature>
<comment type="caution">
    <text evidence="10">The sequence shown here is derived from an EMBL/GenBank/DDBJ whole genome shotgun (WGS) entry which is preliminary data.</text>
</comment>
<dbReference type="EMBL" id="CAJVRL010000037">
    <property type="protein sequence ID" value="CAG8950395.1"/>
    <property type="molecule type" value="Genomic_DNA"/>
</dbReference>
<evidence type="ECO:0000256" key="5">
    <source>
        <dbReference type="ARBA" id="ARBA00038007"/>
    </source>
</evidence>
<dbReference type="OrthoDB" id="29523at2759"/>
<evidence type="ECO:0000256" key="1">
    <source>
        <dbReference type="ARBA" id="ARBA00004604"/>
    </source>
</evidence>
<keyword evidence="2" id="KW-0690">Ribosome biogenesis</keyword>
<dbReference type="PANTHER" id="PTHR23149:SF31">
    <property type="entry name" value="PROTEIN PXR1"/>
    <property type="match status" value="1"/>
</dbReference>
<dbReference type="GO" id="GO:0003676">
    <property type="term" value="F:nucleic acid binding"/>
    <property type="evidence" value="ECO:0007669"/>
    <property type="project" value="InterPro"/>
</dbReference>
<proteinExistence type="inferred from homology"/>
<comment type="similarity">
    <text evidence="5">Belongs to the PINX1 family.</text>
</comment>
<feature type="region of interest" description="Disordered" evidence="8">
    <location>
        <begin position="1"/>
        <end position="20"/>
    </location>
</feature>
<dbReference type="PANTHER" id="PTHR23149">
    <property type="entry name" value="G PATCH DOMAIN CONTAINING PROTEIN"/>
    <property type="match status" value="1"/>
</dbReference>
<name>A0A9N9KMB8_9HELO</name>
<feature type="compositionally biased region" description="Basic residues" evidence="8">
    <location>
        <begin position="1"/>
        <end position="11"/>
    </location>
</feature>
<comment type="subcellular location">
    <subcellularLocation>
        <location evidence="1">Nucleus</location>
        <location evidence="1">Nucleolus</location>
    </subcellularLocation>
</comment>
<dbReference type="Pfam" id="PF01585">
    <property type="entry name" value="G-patch"/>
    <property type="match status" value="1"/>
</dbReference>
<dbReference type="GO" id="GO:0005730">
    <property type="term" value="C:nucleolus"/>
    <property type="evidence" value="ECO:0007669"/>
    <property type="project" value="UniProtKB-SubCell"/>
</dbReference>
<evidence type="ECO:0000256" key="6">
    <source>
        <dbReference type="ARBA" id="ARBA00041961"/>
    </source>
</evidence>
<reference evidence="10" key="1">
    <citation type="submission" date="2021-07" db="EMBL/GenBank/DDBJ databases">
        <authorList>
            <person name="Durling M."/>
        </authorList>
    </citation>
    <scope>NUCLEOTIDE SEQUENCE</scope>
</reference>
<evidence type="ECO:0000313" key="10">
    <source>
        <dbReference type="EMBL" id="CAG8950395.1"/>
    </source>
</evidence>
<gene>
    <name evidence="10" type="ORF">HYFRA_00006888</name>
</gene>
<evidence type="ECO:0000256" key="2">
    <source>
        <dbReference type="ARBA" id="ARBA00022517"/>
    </source>
</evidence>
<dbReference type="InterPro" id="IPR000467">
    <property type="entry name" value="G_patch_dom"/>
</dbReference>
<feature type="compositionally biased region" description="Basic and acidic residues" evidence="8">
    <location>
        <begin position="268"/>
        <end position="278"/>
    </location>
</feature>
<keyword evidence="4" id="KW-0539">Nucleus</keyword>
<evidence type="ECO:0000256" key="7">
    <source>
        <dbReference type="ARBA" id="ARBA00043878"/>
    </source>
</evidence>
<sequence length="373" mass="41351">MGLAGPKKRIKLSHDPNNTTWTNDTQSFGHKIMTSQGWTPGQYLGAQDAAHAEFHTAANASHIRVTLKDDNLGLGAKIGSGVGHGECTGLDVFKNILGRLNGKDESEIEKEQKSRDDLKRAVYTERKWGSIRFVKGGFLVGDKIQLLIDEEAERVRKLDDGSGSSDSGSTSEGEEEEPVKVEEAKKSKKRKAEALVETAPEVVAVKVKKSKKKSKPESRPEEEVVAALSDIKISKKSKKERKLKEAIEESNESSDESESKRRKREKKERKQEREAKRERKEKKKKAKLEADDGSTKSKSKKSKRAKSKDDDYSDSSETSTKESTPSVPVSAPSSGRSTPMMQGRHAVRARNIAQKRLASMDVASLNQIFMIKS</sequence>
<feature type="compositionally biased region" description="Low complexity" evidence="8">
    <location>
        <begin position="195"/>
        <end position="205"/>
    </location>
</feature>
<feature type="region of interest" description="Disordered" evidence="8">
    <location>
        <begin position="156"/>
        <end position="348"/>
    </location>
</feature>
<organism evidence="10 11">
    <name type="scientific">Hymenoscyphus fraxineus</name>
    <dbReference type="NCBI Taxonomy" id="746836"/>
    <lineage>
        <taxon>Eukaryota</taxon>
        <taxon>Fungi</taxon>
        <taxon>Dikarya</taxon>
        <taxon>Ascomycota</taxon>
        <taxon>Pezizomycotina</taxon>
        <taxon>Leotiomycetes</taxon>
        <taxon>Helotiales</taxon>
        <taxon>Helotiaceae</taxon>
        <taxon>Hymenoscyphus</taxon>
    </lineage>
</organism>
<dbReference type="GO" id="GO:0006364">
    <property type="term" value="P:rRNA processing"/>
    <property type="evidence" value="ECO:0007669"/>
    <property type="project" value="UniProtKB-KW"/>
</dbReference>
<accession>A0A9N9KMB8</accession>
<dbReference type="SMART" id="SM00443">
    <property type="entry name" value="G_patch"/>
    <property type="match status" value="1"/>
</dbReference>
<dbReference type="InterPro" id="IPR050656">
    <property type="entry name" value="PINX1"/>
</dbReference>
<evidence type="ECO:0000256" key="4">
    <source>
        <dbReference type="ARBA" id="ARBA00023242"/>
    </source>
</evidence>
<feature type="domain" description="G-patch" evidence="9">
    <location>
        <begin position="25"/>
        <end position="79"/>
    </location>
</feature>
<keyword evidence="3" id="KW-0698">rRNA processing</keyword>
<feature type="compositionally biased region" description="Low complexity" evidence="8">
    <location>
        <begin position="315"/>
        <end position="337"/>
    </location>
</feature>
<keyword evidence="11" id="KW-1185">Reference proteome</keyword>
<dbReference type="PROSITE" id="PS50174">
    <property type="entry name" value="G_PATCH"/>
    <property type="match status" value="1"/>
</dbReference>
<evidence type="ECO:0000256" key="8">
    <source>
        <dbReference type="SAM" id="MobiDB-lite"/>
    </source>
</evidence>
<comment type="function">
    <text evidence="7">Involved in rRNA-processing at A0, A1 and A2 sites and negatively regulates telomerase.</text>
</comment>
<dbReference type="Proteomes" id="UP000696280">
    <property type="component" value="Unassembled WGS sequence"/>
</dbReference>